<proteinExistence type="predicted"/>
<reference evidence="1 2" key="1">
    <citation type="submission" date="2024-09" db="EMBL/GenBank/DDBJ databases">
        <authorList>
            <person name="Sun Q."/>
            <person name="Mori K."/>
        </authorList>
    </citation>
    <scope>NUCLEOTIDE SEQUENCE [LARGE SCALE GENOMIC DNA]</scope>
    <source>
        <strain evidence="1 2">NCAIM B.02529</strain>
    </source>
</reference>
<keyword evidence="2" id="KW-1185">Reference proteome</keyword>
<dbReference type="Proteomes" id="UP001589836">
    <property type="component" value="Unassembled WGS sequence"/>
</dbReference>
<evidence type="ECO:0000313" key="2">
    <source>
        <dbReference type="Proteomes" id="UP001589836"/>
    </source>
</evidence>
<evidence type="ECO:0000313" key="1">
    <source>
        <dbReference type="EMBL" id="MFC0523477.1"/>
    </source>
</evidence>
<gene>
    <name evidence="1" type="ORF">ACFFGV_07750</name>
</gene>
<dbReference type="Pfam" id="PF14398">
    <property type="entry name" value="ATPgrasp_YheCD"/>
    <property type="match status" value="1"/>
</dbReference>
<comment type="caution">
    <text evidence="1">The sequence shown here is derived from an EMBL/GenBank/DDBJ whole genome shotgun (WGS) entry which is preliminary data.</text>
</comment>
<dbReference type="Gene3D" id="3.30.470.20">
    <property type="entry name" value="ATP-grasp fold, B domain"/>
    <property type="match status" value="1"/>
</dbReference>
<dbReference type="SUPFAM" id="SSF56059">
    <property type="entry name" value="Glutathione synthetase ATP-binding domain-like"/>
    <property type="match status" value="1"/>
</dbReference>
<dbReference type="InterPro" id="IPR026838">
    <property type="entry name" value="YheC/D"/>
</dbReference>
<dbReference type="EMBL" id="JBHLTP010000004">
    <property type="protein sequence ID" value="MFC0523477.1"/>
    <property type="molecule type" value="Genomic_DNA"/>
</dbReference>
<dbReference type="RefSeq" id="WP_377346306.1">
    <property type="nucleotide sequence ID" value="NZ_JBHLTP010000004.1"/>
</dbReference>
<organism evidence="1 2">
    <name type="scientific">Pontibacillus salicampi</name>
    <dbReference type="NCBI Taxonomy" id="1449801"/>
    <lineage>
        <taxon>Bacteria</taxon>
        <taxon>Bacillati</taxon>
        <taxon>Bacillota</taxon>
        <taxon>Bacilli</taxon>
        <taxon>Bacillales</taxon>
        <taxon>Bacillaceae</taxon>
        <taxon>Pontibacillus</taxon>
    </lineage>
</organism>
<name>A0ABV6LM76_9BACI</name>
<sequence>MKSFHFHLQSYRSHKKRLIVPKSVYPYLKQVQTILYGNRSCPVEIMTHQKDEDHLFFSKKIMEDLHLYEQETVSCYVEGEALLVQPLLGVFTAGFESETDTPLGDRTQVFEAMAVTGQSYGFDTIFFGHQHINTEEDTVTGLTFRDGSWLFQTSPIPYVIYNRVPNRKTENHPAIKHVKQVLQSSTIWFNDGFFNKWKTYDQLIQSGKVAHLLPPTTLHPSKEKLTSLLQQHGSIYIKPIHGSKGTGILKCTLVEEDVVECMYYVQEKKIHQRYYDMNHLMEQQFPSGTQGYIAQPSIPLHTLRSSPMDYRVHTNKNERNEWEVTAVCTKFAGKGSVTTHVKRGGSLHTLTELFDDKESQVIFTKLERAALLVSKALEEKTSGTLGEIGFDFGIDNEGKVWLFEANSKPGFAIYDHPSFHEEQSVILSYPYRFARHLYLERLQAKQPLSLH</sequence>
<accession>A0ABV6LM76</accession>
<protein>
    <submittedName>
        <fullName evidence="1">YheC/YheD family protein</fullName>
    </submittedName>
</protein>